<reference evidence="2" key="1">
    <citation type="submission" date="2025-08" db="UniProtKB">
        <authorList>
            <consortium name="RefSeq"/>
        </authorList>
    </citation>
    <scope>IDENTIFICATION</scope>
    <source>
        <tissue evidence="2">Gonad</tissue>
    </source>
</reference>
<dbReference type="PANTHER" id="PTHR28617:SF1">
    <property type="entry name" value="CILIA- AND FLAGELLA-ASSOCIATED PROTEIN 77"/>
    <property type="match status" value="1"/>
</dbReference>
<organism evidence="1 2">
    <name type="scientific">Branchiostoma belcheri</name>
    <name type="common">Amphioxus</name>
    <dbReference type="NCBI Taxonomy" id="7741"/>
    <lineage>
        <taxon>Eukaryota</taxon>
        <taxon>Metazoa</taxon>
        <taxon>Chordata</taxon>
        <taxon>Cephalochordata</taxon>
        <taxon>Leptocardii</taxon>
        <taxon>Amphioxiformes</taxon>
        <taxon>Branchiostomatidae</taxon>
        <taxon>Branchiostoma</taxon>
    </lineage>
</organism>
<protein>
    <submittedName>
        <fullName evidence="2">Cilia- and flagella-associated protein 77-like</fullName>
    </submittedName>
</protein>
<dbReference type="PANTHER" id="PTHR28617">
    <property type="entry name" value="CILIA- AND FLAGELLA-ASSOCIATED PROTEIN 77"/>
    <property type="match status" value="1"/>
</dbReference>
<dbReference type="InterPro" id="IPR029147">
    <property type="entry name" value="CFAP77"/>
</dbReference>
<proteinExistence type="predicted"/>
<dbReference type="KEGG" id="bbel:109463458"/>
<dbReference type="Proteomes" id="UP000515135">
    <property type="component" value="Unplaced"/>
</dbReference>
<accession>A0A6P4YAK2</accession>
<gene>
    <name evidence="2" type="primary">LOC109463458</name>
</gene>
<evidence type="ECO:0000313" key="2">
    <source>
        <dbReference type="RefSeq" id="XP_019615842.1"/>
    </source>
</evidence>
<dbReference type="GeneID" id="109463458"/>
<dbReference type="AlphaFoldDB" id="A0A6P4YAK2"/>
<evidence type="ECO:0000313" key="1">
    <source>
        <dbReference type="Proteomes" id="UP000515135"/>
    </source>
</evidence>
<name>A0A6P4YAK2_BRABE</name>
<dbReference type="RefSeq" id="XP_019615842.1">
    <property type="nucleotide sequence ID" value="XM_019760283.1"/>
</dbReference>
<dbReference type="OrthoDB" id="532484at2759"/>
<keyword evidence="1" id="KW-1185">Reference proteome</keyword>
<sequence length="244" mass="27982">MAQDRIGLYRDSMNENPLLAKSQLGRPLKRGFTLPPDDFTYGRPNTGKDGGTAEAMGNWNAALPSMTSKPGEQKRERDFISLNRAAIKAGLVTSGEHYHFRANHDIRRKMSPSENKIRTRRIPPDMTFGISTRPSTPVFDLLEHKYQDRWLQQRRLTELANREKQQKKILNGNIYETRASLLRKYSPVVEPPPLWHMPRFERVHPHLETFRSPEARKLAFRAHSHDATSRTGVFGHGIYAAAKS</sequence>
<dbReference type="Pfam" id="PF14825">
    <property type="entry name" value="CFAP77"/>
    <property type="match status" value="1"/>
</dbReference>